<accession>A0ACA9NZA0</accession>
<organism evidence="1 2">
    <name type="scientific">Acaulospora colombiana</name>
    <dbReference type="NCBI Taxonomy" id="27376"/>
    <lineage>
        <taxon>Eukaryota</taxon>
        <taxon>Fungi</taxon>
        <taxon>Fungi incertae sedis</taxon>
        <taxon>Mucoromycota</taxon>
        <taxon>Glomeromycotina</taxon>
        <taxon>Glomeromycetes</taxon>
        <taxon>Diversisporales</taxon>
        <taxon>Acaulosporaceae</taxon>
        <taxon>Acaulospora</taxon>
    </lineage>
</organism>
<reference evidence="1" key="1">
    <citation type="submission" date="2021-06" db="EMBL/GenBank/DDBJ databases">
        <authorList>
            <person name="Kallberg Y."/>
            <person name="Tangrot J."/>
            <person name="Rosling A."/>
        </authorList>
    </citation>
    <scope>NUCLEOTIDE SEQUENCE</scope>
    <source>
        <strain evidence="1">CL356</strain>
    </source>
</reference>
<name>A0ACA9NZA0_9GLOM</name>
<evidence type="ECO:0000313" key="2">
    <source>
        <dbReference type="Proteomes" id="UP000789525"/>
    </source>
</evidence>
<protein>
    <submittedName>
        <fullName evidence="1">1068_t:CDS:1</fullName>
    </submittedName>
</protein>
<comment type="caution">
    <text evidence="1">The sequence shown here is derived from an EMBL/GenBank/DDBJ whole genome shotgun (WGS) entry which is preliminary data.</text>
</comment>
<keyword evidence="2" id="KW-1185">Reference proteome</keyword>
<dbReference type="EMBL" id="CAJVPT010025598">
    <property type="protein sequence ID" value="CAG8675608.1"/>
    <property type="molecule type" value="Genomic_DNA"/>
</dbReference>
<sequence length="181" mass="19712">YGGFEFDIEVEAIAEITETSIMPTTVHITQQQQQDTLQSLWVDTVRFGGPRAVRMAALLLLATFVGMLVSSLVLGCSRLLAFPATSAGTVTVFSELMVVELGRAEGSAASAYGVHKYDLYWLCIPFLDYAERLSSTNGRVDRADGPGILREKVMIGRIFCISVRQVKAEPVDNSGADGSEW</sequence>
<proteinExistence type="predicted"/>
<dbReference type="Proteomes" id="UP000789525">
    <property type="component" value="Unassembled WGS sequence"/>
</dbReference>
<feature type="non-terminal residue" evidence="1">
    <location>
        <position position="1"/>
    </location>
</feature>
<evidence type="ECO:0000313" key="1">
    <source>
        <dbReference type="EMBL" id="CAG8675608.1"/>
    </source>
</evidence>
<gene>
    <name evidence="1" type="ORF">ACOLOM_LOCUS9119</name>
</gene>